<dbReference type="GeneID" id="108667509"/>
<dbReference type="GO" id="GO:0004322">
    <property type="term" value="F:ferroxidase activity"/>
    <property type="evidence" value="ECO:0007669"/>
    <property type="project" value="UniProtKB-EC"/>
</dbReference>
<feature type="binding site" evidence="5">
    <location>
        <position position="84"/>
    </location>
    <ligand>
        <name>Fe cation</name>
        <dbReference type="ChEBI" id="CHEBI:24875"/>
        <label>1</label>
    </ligand>
</feature>
<dbReference type="OrthoDB" id="186462at2759"/>
<dbReference type="KEGG" id="hazt:108667509"/>
<dbReference type="PANTHER" id="PTHR11431:SF75">
    <property type="entry name" value="FERRITIN"/>
    <property type="match status" value="1"/>
</dbReference>
<comment type="function">
    <text evidence="6">Stores iron in a soluble, non-toxic, readily available form. Important for iron homeostasis. Iron is taken up in the ferrous form and deposited as ferric hydroxides after oxidation.</text>
</comment>
<dbReference type="EC" id="1.16.3.1" evidence="6"/>
<dbReference type="AlphaFoldDB" id="A0A8B7N9H5"/>
<keyword evidence="2 6" id="KW-0409">Iron storage</keyword>
<dbReference type="InterPro" id="IPR008331">
    <property type="entry name" value="Ferritin_DPS_dom"/>
</dbReference>
<sequence>MFCMPLSYRISFVQSHYYEREDVALHGLAKFFRKNSDEEREHAQKFMKYQNSRGGRIVLQAIAAPSLQEWGSALDGLQAALDLEKQVNQSLLDIHVLASTHSDPHLTNFLEGEFLEEQVEAIKELADMITRLNRAGPTGLGEYIFDKELRD</sequence>
<gene>
    <name evidence="9" type="primary">LOC108667509</name>
</gene>
<evidence type="ECO:0000313" key="8">
    <source>
        <dbReference type="Proteomes" id="UP000694843"/>
    </source>
</evidence>
<keyword evidence="4 5" id="KW-0408">Iron</keyword>
<dbReference type="OMA" id="GAHEYFK"/>
<keyword evidence="3 5" id="KW-0479">Metal-binding</keyword>
<keyword evidence="6" id="KW-0560">Oxidoreductase</keyword>
<dbReference type="GO" id="GO:0008198">
    <property type="term" value="F:ferrous iron binding"/>
    <property type="evidence" value="ECO:0007669"/>
    <property type="project" value="TreeGrafter"/>
</dbReference>
<accession>A0A8B7N9H5</accession>
<dbReference type="InterPro" id="IPR001519">
    <property type="entry name" value="Ferritin"/>
</dbReference>
<comment type="catalytic activity">
    <reaction evidence="6">
        <text>4 Fe(2+) + O2 + 4 H(+) = 4 Fe(3+) + 2 H2O</text>
        <dbReference type="Rhea" id="RHEA:11148"/>
        <dbReference type="ChEBI" id="CHEBI:15377"/>
        <dbReference type="ChEBI" id="CHEBI:15378"/>
        <dbReference type="ChEBI" id="CHEBI:15379"/>
        <dbReference type="ChEBI" id="CHEBI:29033"/>
        <dbReference type="ChEBI" id="CHEBI:29034"/>
        <dbReference type="EC" id="1.16.3.1"/>
    </reaction>
</comment>
<keyword evidence="8" id="KW-1185">Reference proteome</keyword>
<evidence type="ECO:0000256" key="1">
    <source>
        <dbReference type="ARBA" id="ARBA00007513"/>
    </source>
</evidence>
<dbReference type="CDD" id="cd01056">
    <property type="entry name" value="Euk_Ferritin"/>
    <property type="match status" value="1"/>
</dbReference>
<dbReference type="GO" id="GO:0006826">
    <property type="term" value="P:iron ion transport"/>
    <property type="evidence" value="ECO:0007669"/>
    <property type="project" value="InterPro"/>
</dbReference>
<feature type="domain" description="Ferritin-like diiron" evidence="7">
    <location>
        <begin position="1"/>
        <end position="136"/>
    </location>
</feature>
<feature type="binding site" evidence="5">
    <location>
        <position position="42"/>
    </location>
    <ligand>
        <name>Fe cation</name>
        <dbReference type="ChEBI" id="CHEBI:24875"/>
        <label>1</label>
    </ligand>
</feature>
<dbReference type="PROSITE" id="PS50905">
    <property type="entry name" value="FERRITIN_LIKE"/>
    <property type="match status" value="1"/>
</dbReference>
<protein>
    <recommendedName>
        <fullName evidence="6">Ferritin</fullName>
        <ecNumber evidence="6">1.16.3.1</ecNumber>
    </recommendedName>
</protein>
<evidence type="ECO:0000256" key="6">
    <source>
        <dbReference type="RuleBase" id="RU361145"/>
    </source>
</evidence>
<feature type="binding site" evidence="5">
    <location>
        <position position="118"/>
    </location>
    <ligand>
        <name>Fe cation</name>
        <dbReference type="ChEBI" id="CHEBI:24875"/>
        <label>1</label>
    </ligand>
</feature>
<name>A0A8B7N9H5_HYAAZ</name>
<dbReference type="FunFam" id="1.20.1260.10:FF:000002">
    <property type="entry name" value="Ferritin, mitochondrial"/>
    <property type="match status" value="1"/>
</dbReference>
<dbReference type="GO" id="GO:0006879">
    <property type="term" value="P:intracellular iron ion homeostasis"/>
    <property type="evidence" value="ECO:0007669"/>
    <property type="project" value="UniProtKB-KW"/>
</dbReference>
<dbReference type="Proteomes" id="UP000694843">
    <property type="component" value="Unplaced"/>
</dbReference>
<evidence type="ECO:0000256" key="4">
    <source>
        <dbReference type="ARBA" id="ARBA00023004"/>
    </source>
</evidence>
<evidence type="ECO:0000256" key="5">
    <source>
        <dbReference type="PIRSR" id="PIRSR601519-1"/>
    </source>
</evidence>
<evidence type="ECO:0000256" key="2">
    <source>
        <dbReference type="ARBA" id="ARBA00022434"/>
    </source>
</evidence>
<evidence type="ECO:0000313" key="9">
    <source>
        <dbReference type="RefSeq" id="XP_018010029.1"/>
    </source>
</evidence>
<dbReference type="Gene3D" id="1.20.1260.10">
    <property type="match status" value="1"/>
</dbReference>
<dbReference type="Pfam" id="PF00210">
    <property type="entry name" value="Ferritin"/>
    <property type="match status" value="1"/>
</dbReference>
<dbReference type="RefSeq" id="XP_018010029.1">
    <property type="nucleotide sequence ID" value="XM_018154540.2"/>
</dbReference>
<dbReference type="GO" id="GO:0008199">
    <property type="term" value="F:ferric iron binding"/>
    <property type="evidence" value="ECO:0007669"/>
    <property type="project" value="InterPro"/>
</dbReference>
<comment type="similarity">
    <text evidence="1 6">Belongs to the ferritin family.</text>
</comment>
<evidence type="ECO:0000256" key="3">
    <source>
        <dbReference type="ARBA" id="ARBA00022723"/>
    </source>
</evidence>
<reference evidence="9" key="1">
    <citation type="submission" date="2025-08" db="UniProtKB">
        <authorList>
            <consortium name="RefSeq"/>
        </authorList>
    </citation>
    <scope>IDENTIFICATION</scope>
    <source>
        <tissue evidence="9">Whole organism</tissue>
    </source>
</reference>
<dbReference type="InterPro" id="IPR012347">
    <property type="entry name" value="Ferritin-like"/>
</dbReference>
<proteinExistence type="inferred from homology"/>
<dbReference type="InterPro" id="IPR009078">
    <property type="entry name" value="Ferritin-like_SF"/>
</dbReference>
<organism evidence="8 9">
    <name type="scientific">Hyalella azteca</name>
    <name type="common">Amphipod</name>
    <dbReference type="NCBI Taxonomy" id="294128"/>
    <lineage>
        <taxon>Eukaryota</taxon>
        <taxon>Metazoa</taxon>
        <taxon>Ecdysozoa</taxon>
        <taxon>Arthropoda</taxon>
        <taxon>Crustacea</taxon>
        <taxon>Multicrustacea</taxon>
        <taxon>Malacostraca</taxon>
        <taxon>Eumalacostraca</taxon>
        <taxon>Peracarida</taxon>
        <taxon>Amphipoda</taxon>
        <taxon>Senticaudata</taxon>
        <taxon>Talitrida</taxon>
        <taxon>Talitroidea</taxon>
        <taxon>Hyalellidae</taxon>
        <taxon>Hyalella</taxon>
    </lineage>
</organism>
<dbReference type="SUPFAM" id="SSF47240">
    <property type="entry name" value="Ferritin-like"/>
    <property type="match status" value="1"/>
</dbReference>
<evidence type="ECO:0000259" key="7">
    <source>
        <dbReference type="PROSITE" id="PS50905"/>
    </source>
</evidence>
<dbReference type="InterPro" id="IPR009040">
    <property type="entry name" value="Ferritin-like_diiron"/>
</dbReference>
<feature type="binding site" evidence="5">
    <location>
        <position position="39"/>
    </location>
    <ligand>
        <name>Fe cation</name>
        <dbReference type="ChEBI" id="CHEBI:24875"/>
        <label>1</label>
    </ligand>
</feature>
<dbReference type="GO" id="GO:0005737">
    <property type="term" value="C:cytoplasm"/>
    <property type="evidence" value="ECO:0007669"/>
    <property type="project" value="TreeGrafter"/>
</dbReference>
<dbReference type="PANTHER" id="PTHR11431">
    <property type="entry name" value="FERRITIN"/>
    <property type="match status" value="1"/>
</dbReference>